<feature type="compositionally biased region" description="Low complexity" evidence="1">
    <location>
        <begin position="36"/>
        <end position="48"/>
    </location>
</feature>
<evidence type="ECO:0000313" key="2">
    <source>
        <dbReference type="EnsemblPlants" id="AUR62040345-RA:cds"/>
    </source>
</evidence>
<protein>
    <submittedName>
        <fullName evidence="2">Uncharacterized protein</fullName>
    </submittedName>
</protein>
<dbReference type="Proteomes" id="UP000596660">
    <property type="component" value="Unplaced"/>
</dbReference>
<feature type="region of interest" description="Disordered" evidence="1">
    <location>
        <begin position="1"/>
        <end position="84"/>
    </location>
</feature>
<accession>A0A803N4M9</accession>
<feature type="compositionally biased region" description="Basic and acidic residues" evidence="1">
    <location>
        <begin position="51"/>
        <end position="75"/>
    </location>
</feature>
<organism evidence="2 3">
    <name type="scientific">Chenopodium quinoa</name>
    <name type="common">Quinoa</name>
    <dbReference type="NCBI Taxonomy" id="63459"/>
    <lineage>
        <taxon>Eukaryota</taxon>
        <taxon>Viridiplantae</taxon>
        <taxon>Streptophyta</taxon>
        <taxon>Embryophyta</taxon>
        <taxon>Tracheophyta</taxon>
        <taxon>Spermatophyta</taxon>
        <taxon>Magnoliopsida</taxon>
        <taxon>eudicotyledons</taxon>
        <taxon>Gunneridae</taxon>
        <taxon>Pentapetalae</taxon>
        <taxon>Caryophyllales</taxon>
        <taxon>Chenopodiaceae</taxon>
        <taxon>Chenopodioideae</taxon>
        <taxon>Atripliceae</taxon>
        <taxon>Chenopodium</taxon>
    </lineage>
</organism>
<keyword evidence="3" id="KW-1185">Reference proteome</keyword>
<reference evidence="2" key="1">
    <citation type="journal article" date="2017" name="Nature">
        <title>The genome of Chenopodium quinoa.</title>
        <authorList>
            <person name="Jarvis D.E."/>
            <person name="Ho Y.S."/>
            <person name="Lightfoot D.J."/>
            <person name="Schmoeckel S.M."/>
            <person name="Li B."/>
            <person name="Borm T.J.A."/>
            <person name="Ohyanagi H."/>
            <person name="Mineta K."/>
            <person name="Michell C.T."/>
            <person name="Saber N."/>
            <person name="Kharbatia N.M."/>
            <person name="Rupper R.R."/>
            <person name="Sharp A.R."/>
            <person name="Dally N."/>
            <person name="Boughton B.A."/>
            <person name="Woo Y.H."/>
            <person name="Gao G."/>
            <person name="Schijlen E.G.W.M."/>
            <person name="Guo X."/>
            <person name="Momin A.A."/>
            <person name="Negrao S."/>
            <person name="Al-Babili S."/>
            <person name="Gehring C."/>
            <person name="Roessner U."/>
            <person name="Jung C."/>
            <person name="Murphy K."/>
            <person name="Arold S.T."/>
            <person name="Gojobori T."/>
            <person name="van der Linden C.G."/>
            <person name="van Loo E.N."/>
            <person name="Jellen E.N."/>
            <person name="Maughan P.J."/>
            <person name="Tester M."/>
        </authorList>
    </citation>
    <scope>NUCLEOTIDE SEQUENCE [LARGE SCALE GENOMIC DNA]</scope>
    <source>
        <strain evidence="2">cv. PI 614886</strain>
    </source>
</reference>
<dbReference type="AlphaFoldDB" id="A0A803N4M9"/>
<proteinExistence type="predicted"/>
<evidence type="ECO:0000256" key="1">
    <source>
        <dbReference type="SAM" id="MobiDB-lite"/>
    </source>
</evidence>
<sequence>MDVAPASSIKKATKEQPKCNQCCNAEHEQSDEQEKSYSSSDYGSNSLESSEEPKRGKKKVGESKRSSKRSQKGDVPESSSAKHRKCPKEVKIADPYIEIFAGDRVHTKCLVIYTQKQRAKNRINTPFHNNSFFINSSLLYHFQPPNVTCRVDAWSKLINDLDPTIVEAVKAMRFGGLLEIKLNFLPRQLCYWLMSRVVRDALVIVPNAEGVGEATLALVAVVVERYGTPQENIDEYGNVRSIVKISVDEAVLDVEGQR</sequence>
<dbReference type="EnsemblPlants" id="AUR62040345-RA">
    <property type="protein sequence ID" value="AUR62040345-RA:cds"/>
    <property type="gene ID" value="AUR62040345"/>
</dbReference>
<evidence type="ECO:0000313" key="3">
    <source>
        <dbReference type="Proteomes" id="UP000596660"/>
    </source>
</evidence>
<dbReference type="Gramene" id="AUR62040345-RA">
    <property type="protein sequence ID" value="AUR62040345-RA:cds"/>
    <property type="gene ID" value="AUR62040345"/>
</dbReference>
<feature type="compositionally biased region" description="Basic and acidic residues" evidence="1">
    <location>
        <begin position="25"/>
        <end position="35"/>
    </location>
</feature>
<reference evidence="2" key="2">
    <citation type="submission" date="2021-03" db="UniProtKB">
        <authorList>
            <consortium name="EnsemblPlants"/>
        </authorList>
    </citation>
    <scope>IDENTIFICATION</scope>
</reference>
<name>A0A803N4M9_CHEQI</name>